<dbReference type="OrthoDB" id="3176171at2759"/>
<dbReference type="GO" id="GO:0007052">
    <property type="term" value="P:mitotic spindle organization"/>
    <property type="evidence" value="ECO:0007669"/>
    <property type="project" value="TreeGrafter"/>
</dbReference>
<dbReference type="PANTHER" id="PTHR47969:SF29">
    <property type="entry name" value="KINESIN-LIKE PROTEIN"/>
    <property type="match status" value="1"/>
</dbReference>
<dbReference type="GO" id="GO:0005875">
    <property type="term" value="C:microtubule associated complex"/>
    <property type="evidence" value="ECO:0007669"/>
    <property type="project" value="TreeGrafter"/>
</dbReference>
<sequence length="124" mass="13472">MIQDLLNPTADNLPIREDASGVFVAGACEVPVSSLEECLHYLELGERNRVFAFTHLNAHSSRSHAVVMLTVVKVTVGRLYMVDLAGSERLKKSKSVGLRATEARSINLSLTMLGMCISARAQVS</sequence>
<dbReference type="GO" id="GO:0008017">
    <property type="term" value="F:microtubule binding"/>
    <property type="evidence" value="ECO:0007669"/>
    <property type="project" value="InterPro"/>
</dbReference>
<dbReference type="GO" id="GO:0007018">
    <property type="term" value="P:microtubule-based movement"/>
    <property type="evidence" value="ECO:0007669"/>
    <property type="project" value="InterPro"/>
</dbReference>
<dbReference type="GO" id="GO:0005524">
    <property type="term" value="F:ATP binding"/>
    <property type="evidence" value="ECO:0007669"/>
    <property type="project" value="UniProtKB-KW"/>
</dbReference>
<dbReference type="InterPro" id="IPR001752">
    <property type="entry name" value="Kinesin_motor_dom"/>
</dbReference>
<evidence type="ECO:0000313" key="6">
    <source>
        <dbReference type="EMBL" id="KXZ56844.1"/>
    </source>
</evidence>
<comment type="caution">
    <text evidence="4">Lacks conserved residue(s) required for the propagation of feature annotation.</text>
</comment>
<gene>
    <name evidence="6" type="ORF">GPECTOR_1g761</name>
</gene>
<dbReference type="PANTHER" id="PTHR47969">
    <property type="entry name" value="CHROMOSOME-ASSOCIATED KINESIN KIF4A-RELATED"/>
    <property type="match status" value="1"/>
</dbReference>
<dbReference type="AlphaFoldDB" id="A0A150H463"/>
<name>A0A150H463_GONPE</name>
<dbReference type="SMART" id="SM00129">
    <property type="entry name" value="KISc"/>
    <property type="match status" value="1"/>
</dbReference>
<comment type="caution">
    <text evidence="6">The sequence shown here is derived from an EMBL/GenBank/DDBJ whole genome shotgun (WGS) entry which is preliminary data.</text>
</comment>
<dbReference type="PROSITE" id="PS50067">
    <property type="entry name" value="KINESIN_MOTOR_2"/>
    <property type="match status" value="1"/>
</dbReference>
<keyword evidence="1" id="KW-0547">Nucleotide-binding</keyword>
<dbReference type="GO" id="GO:0051231">
    <property type="term" value="P:spindle elongation"/>
    <property type="evidence" value="ECO:0007669"/>
    <property type="project" value="TreeGrafter"/>
</dbReference>
<dbReference type="InterPro" id="IPR027417">
    <property type="entry name" value="P-loop_NTPase"/>
</dbReference>
<reference evidence="7" key="1">
    <citation type="journal article" date="2016" name="Nat. Commun.">
        <title>The Gonium pectorale genome demonstrates co-option of cell cycle regulation during the evolution of multicellularity.</title>
        <authorList>
            <person name="Hanschen E.R."/>
            <person name="Marriage T.N."/>
            <person name="Ferris P.J."/>
            <person name="Hamaji T."/>
            <person name="Toyoda A."/>
            <person name="Fujiyama A."/>
            <person name="Neme R."/>
            <person name="Noguchi H."/>
            <person name="Minakuchi Y."/>
            <person name="Suzuki M."/>
            <person name="Kawai-Toyooka H."/>
            <person name="Smith D.R."/>
            <person name="Sparks H."/>
            <person name="Anderson J."/>
            <person name="Bakaric R."/>
            <person name="Luria V."/>
            <person name="Karger A."/>
            <person name="Kirschner M.W."/>
            <person name="Durand P.M."/>
            <person name="Michod R.E."/>
            <person name="Nozaki H."/>
            <person name="Olson B.J."/>
        </authorList>
    </citation>
    <scope>NUCLEOTIDE SEQUENCE [LARGE SCALE GENOMIC DNA]</scope>
    <source>
        <strain evidence="7">NIES-2863</strain>
    </source>
</reference>
<keyword evidence="3" id="KW-0505">Motor protein</keyword>
<dbReference type="InterPro" id="IPR036961">
    <property type="entry name" value="Kinesin_motor_dom_sf"/>
</dbReference>
<dbReference type="STRING" id="33097.A0A150H463"/>
<evidence type="ECO:0000256" key="1">
    <source>
        <dbReference type="ARBA" id="ARBA00022741"/>
    </source>
</evidence>
<dbReference type="EMBL" id="LSYV01000002">
    <property type="protein sequence ID" value="KXZ56844.1"/>
    <property type="molecule type" value="Genomic_DNA"/>
</dbReference>
<evidence type="ECO:0000313" key="7">
    <source>
        <dbReference type="Proteomes" id="UP000075714"/>
    </source>
</evidence>
<accession>A0A150H463</accession>
<dbReference type="PROSITE" id="PS00411">
    <property type="entry name" value="KINESIN_MOTOR_1"/>
    <property type="match status" value="1"/>
</dbReference>
<evidence type="ECO:0000256" key="2">
    <source>
        <dbReference type="ARBA" id="ARBA00022840"/>
    </source>
</evidence>
<dbReference type="InterPro" id="IPR019821">
    <property type="entry name" value="Kinesin_motor_CS"/>
</dbReference>
<comment type="similarity">
    <text evidence="4">Belongs to the TRAFAC class myosin-kinesin ATPase superfamily. Kinesin family.</text>
</comment>
<dbReference type="Proteomes" id="UP000075714">
    <property type="component" value="Unassembled WGS sequence"/>
</dbReference>
<keyword evidence="7" id="KW-1185">Reference proteome</keyword>
<evidence type="ECO:0000259" key="5">
    <source>
        <dbReference type="PROSITE" id="PS50067"/>
    </source>
</evidence>
<organism evidence="6 7">
    <name type="scientific">Gonium pectorale</name>
    <name type="common">Green alga</name>
    <dbReference type="NCBI Taxonomy" id="33097"/>
    <lineage>
        <taxon>Eukaryota</taxon>
        <taxon>Viridiplantae</taxon>
        <taxon>Chlorophyta</taxon>
        <taxon>core chlorophytes</taxon>
        <taxon>Chlorophyceae</taxon>
        <taxon>CS clade</taxon>
        <taxon>Chlamydomonadales</taxon>
        <taxon>Volvocaceae</taxon>
        <taxon>Gonium</taxon>
    </lineage>
</organism>
<feature type="domain" description="Kinesin motor" evidence="5">
    <location>
        <begin position="1"/>
        <end position="124"/>
    </location>
</feature>
<dbReference type="GO" id="GO:0003777">
    <property type="term" value="F:microtubule motor activity"/>
    <property type="evidence" value="ECO:0007669"/>
    <property type="project" value="InterPro"/>
</dbReference>
<proteinExistence type="inferred from homology"/>
<dbReference type="Gene3D" id="3.40.850.10">
    <property type="entry name" value="Kinesin motor domain"/>
    <property type="match status" value="1"/>
</dbReference>
<evidence type="ECO:0000256" key="4">
    <source>
        <dbReference type="PROSITE-ProRule" id="PRU00283"/>
    </source>
</evidence>
<dbReference type="Pfam" id="PF00225">
    <property type="entry name" value="Kinesin"/>
    <property type="match status" value="1"/>
</dbReference>
<keyword evidence="2" id="KW-0067">ATP-binding</keyword>
<dbReference type="SUPFAM" id="SSF52540">
    <property type="entry name" value="P-loop containing nucleoside triphosphate hydrolases"/>
    <property type="match status" value="1"/>
</dbReference>
<dbReference type="PRINTS" id="PR00380">
    <property type="entry name" value="KINESINHEAVY"/>
</dbReference>
<dbReference type="InterPro" id="IPR027640">
    <property type="entry name" value="Kinesin-like_fam"/>
</dbReference>
<evidence type="ECO:0000256" key="3">
    <source>
        <dbReference type="ARBA" id="ARBA00023175"/>
    </source>
</evidence>
<protein>
    <recommendedName>
        <fullName evidence="5">Kinesin motor domain-containing protein</fullName>
    </recommendedName>
</protein>